<dbReference type="GO" id="GO:0005634">
    <property type="term" value="C:nucleus"/>
    <property type="evidence" value="ECO:0007669"/>
    <property type="project" value="TreeGrafter"/>
</dbReference>
<dbReference type="InterPro" id="IPR039662">
    <property type="entry name" value="Cohesin_Scc3/SA"/>
</dbReference>
<feature type="non-terminal residue" evidence="3">
    <location>
        <position position="658"/>
    </location>
</feature>
<dbReference type="InterPro" id="IPR016024">
    <property type="entry name" value="ARM-type_fold"/>
</dbReference>
<dbReference type="Proteomes" id="UP001196413">
    <property type="component" value="Unassembled WGS sequence"/>
</dbReference>
<dbReference type="GO" id="GO:0003682">
    <property type="term" value="F:chromatin binding"/>
    <property type="evidence" value="ECO:0007669"/>
    <property type="project" value="TreeGrafter"/>
</dbReference>
<dbReference type="SUPFAM" id="SSF48371">
    <property type="entry name" value="ARM repeat"/>
    <property type="match status" value="1"/>
</dbReference>
<dbReference type="InterPro" id="IPR020839">
    <property type="entry name" value="SCD"/>
</dbReference>
<dbReference type="GO" id="GO:0007062">
    <property type="term" value="P:sister chromatid cohesion"/>
    <property type="evidence" value="ECO:0007669"/>
    <property type="project" value="TreeGrafter"/>
</dbReference>
<dbReference type="PANTHER" id="PTHR11199">
    <property type="entry name" value="STROMAL ANTIGEN"/>
    <property type="match status" value="1"/>
</dbReference>
<gene>
    <name evidence="3" type="ORF">KIN20_033985</name>
</gene>
<evidence type="ECO:0000313" key="4">
    <source>
        <dbReference type="Proteomes" id="UP001196413"/>
    </source>
</evidence>
<evidence type="ECO:0000259" key="2">
    <source>
        <dbReference type="PROSITE" id="PS51425"/>
    </source>
</evidence>
<sequence length="658" mass="75932">MELSREETRLLLHFHYKVADRVSEAKRCRSDGAAATRDARLGLRPAAVNEQLLQGALLTRDTRLFEAVKTGRNLESMIYILMALLSTYSNSLSLAAAAGEGLVLLCKAQWNTAMKISSALVDVIMDLVSLKDRNTKQLEAEKARLRRSSGTREILDVLTRKRDEIEERTNDALQKVDKIFWSVFHRRFRDHHVQTRSICIAELGNWMRIYPQHFLKDTYLEYISSSLYDEVPGVQLIGLSALLPLYGKRDPLGRLKLFSDKYRRKFVDMIFDEYTEVAVRACQLMTSIYRHRERGSRVSLSDRSRNSVNAELIQDLIQFYKEQEGCDQATYLVDALIDTNPFIKDWQTMVNLLLSDDVESSESQLIEILVCSVRQAATGESPVGRSAVRRGALSNEESCTFVENRNRVSEILIPTLPKLLHKFIADPVKITNLIELPLYFQLDMYMDGRLVNRFTELMKVIKKVLEKHNSYKLADIVAELNKYFSTNTSVAQQRDRFRLIDGLALKIRHSVERCISDEQWDEDDQKVFSAASREITAFASHIEKNKCDIWDVVLDVIKNRDDWEPLDVIEKFMWFLYMQLHSRLIYLVESQAPNEIEAVKKIKKRPDEYIFEVNVRFIQDATGAQLALNCFCDALILFNEELMTHCASVKPLAIRIEN</sequence>
<feature type="domain" description="SCD" evidence="2">
    <location>
        <begin position="184"/>
        <end position="269"/>
    </location>
</feature>
<dbReference type="PROSITE" id="PS51425">
    <property type="entry name" value="SCD"/>
    <property type="match status" value="1"/>
</dbReference>
<reference evidence="3" key="1">
    <citation type="submission" date="2021-06" db="EMBL/GenBank/DDBJ databases">
        <title>Parelaphostrongylus tenuis whole genome reference sequence.</title>
        <authorList>
            <person name="Garwood T.J."/>
            <person name="Larsen P.A."/>
            <person name="Fountain-Jones N.M."/>
            <person name="Garbe J.R."/>
            <person name="Macchietto M.G."/>
            <person name="Kania S.A."/>
            <person name="Gerhold R.W."/>
            <person name="Richards J.E."/>
            <person name="Wolf T.M."/>
        </authorList>
    </citation>
    <scope>NUCLEOTIDE SEQUENCE</scope>
    <source>
        <strain evidence="3">MNPRO001-30</strain>
        <tissue evidence="3">Meninges</tissue>
    </source>
</reference>
<comment type="caution">
    <text evidence="3">The sequence shown here is derived from an EMBL/GenBank/DDBJ whole genome shotgun (WGS) entry which is preliminary data.</text>
</comment>
<dbReference type="InterPro" id="IPR056396">
    <property type="entry name" value="HEAT_SCC3-SA"/>
</dbReference>
<dbReference type="Pfam" id="PF21581">
    <property type="entry name" value="SCD"/>
    <property type="match status" value="1"/>
</dbReference>
<dbReference type="EMBL" id="JAHQIW010007066">
    <property type="protein sequence ID" value="KAJ1371939.1"/>
    <property type="molecule type" value="Genomic_DNA"/>
</dbReference>
<organism evidence="3 4">
    <name type="scientific">Parelaphostrongylus tenuis</name>
    <name type="common">Meningeal worm</name>
    <dbReference type="NCBI Taxonomy" id="148309"/>
    <lineage>
        <taxon>Eukaryota</taxon>
        <taxon>Metazoa</taxon>
        <taxon>Ecdysozoa</taxon>
        <taxon>Nematoda</taxon>
        <taxon>Chromadorea</taxon>
        <taxon>Rhabditida</taxon>
        <taxon>Rhabditina</taxon>
        <taxon>Rhabditomorpha</taxon>
        <taxon>Strongyloidea</taxon>
        <taxon>Metastrongylidae</taxon>
        <taxon>Parelaphostrongylus</taxon>
    </lineage>
</organism>
<protein>
    <recommendedName>
        <fullName evidence="2">SCD domain-containing protein</fullName>
    </recommendedName>
</protein>
<evidence type="ECO:0000256" key="1">
    <source>
        <dbReference type="ARBA" id="ARBA00005486"/>
    </source>
</evidence>
<dbReference type="Pfam" id="PF24571">
    <property type="entry name" value="HEAT_SCC3-SA"/>
    <property type="match status" value="1"/>
</dbReference>
<name>A0AAD5RBK0_PARTN</name>
<dbReference type="AlphaFoldDB" id="A0AAD5RBK0"/>
<comment type="similarity">
    <text evidence="1">Belongs to the SCC3 family.</text>
</comment>
<evidence type="ECO:0000313" key="3">
    <source>
        <dbReference type="EMBL" id="KAJ1371939.1"/>
    </source>
</evidence>
<accession>A0AAD5RBK0</accession>
<proteinExistence type="inferred from homology"/>
<keyword evidence="4" id="KW-1185">Reference proteome</keyword>
<dbReference type="GO" id="GO:0000785">
    <property type="term" value="C:chromatin"/>
    <property type="evidence" value="ECO:0007669"/>
    <property type="project" value="TreeGrafter"/>
</dbReference>
<dbReference type="GO" id="GO:0008278">
    <property type="term" value="C:cohesin complex"/>
    <property type="evidence" value="ECO:0007669"/>
    <property type="project" value="TreeGrafter"/>
</dbReference>
<dbReference type="PANTHER" id="PTHR11199:SF0">
    <property type="entry name" value="LD34181P-RELATED"/>
    <property type="match status" value="1"/>
</dbReference>